<dbReference type="Proteomes" id="UP000186437">
    <property type="component" value="Unassembled WGS sequence"/>
</dbReference>
<evidence type="ECO:0000256" key="10">
    <source>
        <dbReference type="ARBA" id="ARBA00023284"/>
    </source>
</evidence>
<dbReference type="CDD" id="cd06849">
    <property type="entry name" value="lipoyl_domain"/>
    <property type="match status" value="1"/>
</dbReference>
<dbReference type="InterPro" id="IPR004099">
    <property type="entry name" value="Pyr_nucl-diS_OxRdtase_dimer"/>
</dbReference>
<dbReference type="SUPFAM" id="SSF51905">
    <property type="entry name" value="FAD/NAD(P)-binding domain"/>
    <property type="match status" value="1"/>
</dbReference>
<evidence type="ECO:0000256" key="3">
    <source>
        <dbReference type="ARBA" id="ARBA00022490"/>
    </source>
</evidence>
<evidence type="ECO:0000256" key="7">
    <source>
        <dbReference type="ARBA" id="ARBA00023002"/>
    </source>
</evidence>
<dbReference type="EMBL" id="MSJL01000008">
    <property type="protein sequence ID" value="OLF50291.1"/>
    <property type="molecule type" value="Genomic_DNA"/>
</dbReference>
<dbReference type="GO" id="GO:0006103">
    <property type="term" value="P:2-oxoglutarate metabolic process"/>
    <property type="evidence" value="ECO:0007669"/>
    <property type="project" value="TreeGrafter"/>
</dbReference>
<dbReference type="Gene3D" id="3.50.50.60">
    <property type="entry name" value="FAD/NAD(P)-binding domain"/>
    <property type="match status" value="2"/>
</dbReference>
<evidence type="ECO:0000313" key="15">
    <source>
        <dbReference type="Proteomes" id="UP000186437"/>
    </source>
</evidence>
<keyword evidence="4 11" id="KW-0285">Flavoprotein</keyword>
<evidence type="ECO:0000256" key="8">
    <source>
        <dbReference type="ARBA" id="ARBA00023027"/>
    </source>
</evidence>
<dbReference type="InterPro" id="IPR036188">
    <property type="entry name" value="FAD/NAD-bd_sf"/>
</dbReference>
<keyword evidence="14" id="KW-0670">Pyruvate</keyword>
<dbReference type="Pfam" id="PF07992">
    <property type="entry name" value="Pyr_redox_2"/>
    <property type="match status" value="1"/>
</dbReference>
<evidence type="ECO:0000256" key="1">
    <source>
        <dbReference type="ARBA" id="ARBA00007532"/>
    </source>
</evidence>
<evidence type="ECO:0000259" key="12">
    <source>
        <dbReference type="PROSITE" id="PS50968"/>
    </source>
</evidence>
<dbReference type="SUPFAM" id="SSF51230">
    <property type="entry name" value="Single hybrid motif"/>
    <property type="match status" value="1"/>
</dbReference>
<dbReference type="InterPro" id="IPR000089">
    <property type="entry name" value="Biotin_lipoyl"/>
</dbReference>
<evidence type="ECO:0000313" key="16">
    <source>
        <dbReference type="Proteomes" id="UP000255213"/>
    </source>
</evidence>
<dbReference type="Pfam" id="PF02852">
    <property type="entry name" value="Pyr_redox_dim"/>
    <property type="match status" value="1"/>
</dbReference>
<keyword evidence="15" id="KW-1185">Reference proteome</keyword>
<dbReference type="InterPro" id="IPR023753">
    <property type="entry name" value="FAD/NAD-binding_dom"/>
</dbReference>
<evidence type="ECO:0000256" key="5">
    <source>
        <dbReference type="ARBA" id="ARBA00022823"/>
    </source>
</evidence>
<dbReference type="SUPFAM" id="SSF55424">
    <property type="entry name" value="FAD/NAD-linked reductases, dimerisation (C-terminal) domain"/>
    <property type="match status" value="1"/>
</dbReference>
<proteinExistence type="inferred from homology"/>
<dbReference type="FunFam" id="3.30.390.30:FF:000001">
    <property type="entry name" value="Dihydrolipoyl dehydrogenase"/>
    <property type="match status" value="1"/>
</dbReference>
<evidence type="ECO:0000313" key="13">
    <source>
        <dbReference type="EMBL" id="OLF50291.1"/>
    </source>
</evidence>
<dbReference type="InterPro" id="IPR003016">
    <property type="entry name" value="2-oxoA_DH_lipoyl-BS"/>
</dbReference>
<sequence length="584" mass="61698">MAVEIIMPKLGVDMQEGEIIEWKKQEGDVVNEGDVILEMMSDKTSMELEAEDSGILLKIVRGNGETVPVTEVIGYIGAEGEVVDAGAAPAADVAQATADLKAAGLEVPVAPAAAPVAPTAELATDEYDMVVVGGGPAGYYAAIRGAQLGGKIAIVEKSEFGGTCLNKGCIPTKTYLKNAEILDGLKIAAGRGINLASTNYTIDMDKTVDFKNSVVKTLTGGVQGLLKANKVTIFNGLGQVNPDKTVTIGSQTIKGRSIVLATGSKVSRINIPGIDSKLVLTSDDILDLREIPKTLTVMGGGVVGVELGLVYASYGTEVTVVEMADRIIPGMDREVSVELQKVLSKKGMKFLTSVGVAEIIEANNQLTIKLNDGSEIVSEKALLSIGRVPQLAGLENLNLEMDRGRIKVNAYQETSIPGIYAPGDVNGTKMLAHAAYRMGEVAAENAIKGNHHKAKLDFTPAAVYTHPEIAMVGLTEDQAREQYGNDILIGKCSFAGNGRAIASNEAHGFVKVIADKKYHEILGVHIIGPVAAEMINEAATIMESELTVDDVVASIHGHPTFSEVMYEAFLDVLGVAIHNPPKRK</sequence>
<dbReference type="InterPro" id="IPR006258">
    <property type="entry name" value="Lipoamide_DH"/>
</dbReference>
<dbReference type="PANTHER" id="PTHR22912:SF217">
    <property type="entry name" value="DIHYDROLIPOYL DEHYDROGENASE"/>
    <property type="match status" value="1"/>
</dbReference>
<reference evidence="14 16" key="3">
    <citation type="submission" date="2018-06" db="EMBL/GenBank/DDBJ databases">
        <authorList>
            <consortium name="Pathogen Informatics"/>
            <person name="Doyle S."/>
        </authorList>
    </citation>
    <scope>NUCLEOTIDE SEQUENCE [LARGE SCALE GENOMIC DNA]</scope>
    <source>
        <strain evidence="14 16">NCTC12957</strain>
    </source>
</reference>
<evidence type="ECO:0000256" key="9">
    <source>
        <dbReference type="ARBA" id="ARBA00023157"/>
    </source>
</evidence>
<dbReference type="GO" id="GO:0050660">
    <property type="term" value="F:flavin adenine dinucleotide binding"/>
    <property type="evidence" value="ECO:0007669"/>
    <property type="project" value="InterPro"/>
</dbReference>
<dbReference type="Proteomes" id="UP000255213">
    <property type="component" value="Unassembled WGS sequence"/>
</dbReference>
<keyword evidence="8 11" id="KW-0520">NAD</keyword>
<dbReference type="GO" id="GO:0004148">
    <property type="term" value="F:dihydrolipoyl dehydrogenase (NADH) activity"/>
    <property type="evidence" value="ECO:0007669"/>
    <property type="project" value="UniProtKB-EC"/>
</dbReference>
<evidence type="ECO:0000256" key="6">
    <source>
        <dbReference type="ARBA" id="ARBA00022827"/>
    </source>
</evidence>
<keyword evidence="6 11" id="KW-0274">FAD</keyword>
<dbReference type="EC" id="1.8.1.4" evidence="11"/>
<dbReference type="Gene3D" id="3.30.390.30">
    <property type="match status" value="1"/>
</dbReference>
<dbReference type="NCBIfam" id="TIGR01350">
    <property type="entry name" value="lipoamide_DH"/>
    <property type="match status" value="1"/>
</dbReference>
<dbReference type="RefSeq" id="WP_075098699.1">
    <property type="nucleotide sequence ID" value="NZ_MSJL01000008.1"/>
</dbReference>
<dbReference type="PROSITE" id="PS00189">
    <property type="entry name" value="LIPOYL"/>
    <property type="match status" value="1"/>
</dbReference>
<dbReference type="PROSITE" id="PS00076">
    <property type="entry name" value="PYRIDINE_REDOX_1"/>
    <property type="match status" value="1"/>
</dbReference>
<dbReference type="Gene3D" id="2.40.50.100">
    <property type="match status" value="1"/>
</dbReference>
<dbReference type="OrthoDB" id="9800167at2"/>
<feature type="domain" description="Lipoyl-binding" evidence="12">
    <location>
        <begin position="2"/>
        <end position="77"/>
    </location>
</feature>
<dbReference type="PANTHER" id="PTHR22912">
    <property type="entry name" value="DISULFIDE OXIDOREDUCTASE"/>
    <property type="match status" value="1"/>
</dbReference>
<accession>A0A1Q8EER7</accession>
<comment type="similarity">
    <text evidence="1 11">Belongs to the class-I pyridine nucleotide-disulfide oxidoreductase family.</text>
</comment>
<dbReference type="InterPro" id="IPR012999">
    <property type="entry name" value="Pyr_OxRdtase_I_AS"/>
</dbReference>
<dbReference type="InterPro" id="IPR016156">
    <property type="entry name" value="FAD/NAD-linked_Rdtase_dimer_sf"/>
</dbReference>
<dbReference type="AlphaFoldDB" id="A0A1Q8EER7"/>
<keyword evidence="9" id="KW-1015">Disulfide bond</keyword>
<dbReference type="InterPro" id="IPR050151">
    <property type="entry name" value="Class-I_Pyr_Nuc-Dis_Oxidored"/>
</dbReference>
<keyword evidence="7 11" id="KW-0560">Oxidoreductase</keyword>
<dbReference type="InterPro" id="IPR011053">
    <property type="entry name" value="Single_hybrid_motif"/>
</dbReference>
<evidence type="ECO:0000256" key="4">
    <source>
        <dbReference type="ARBA" id="ARBA00022630"/>
    </source>
</evidence>
<reference evidence="13" key="2">
    <citation type="submission" date="2016-12" db="EMBL/GenBank/DDBJ databases">
        <authorList>
            <person name="Song W.-J."/>
            <person name="Kurnit D.M."/>
        </authorList>
    </citation>
    <scope>NUCLEOTIDE SEQUENCE [LARGE SCALE GENOMIC DNA]</scope>
    <source>
        <strain evidence="13">ATCC 51725</strain>
    </source>
</reference>
<dbReference type="PRINTS" id="PR00368">
    <property type="entry name" value="FADPNR"/>
</dbReference>
<dbReference type="PROSITE" id="PS50968">
    <property type="entry name" value="BIOTINYL_LIPOYL"/>
    <property type="match status" value="1"/>
</dbReference>
<evidence type="ECO:0000256" key="11">
    <source>
        <dbReference type="RuleBase" id="RU003692"/>
    </source>
</evidence>
<evidence type="ECO:0000256" key="2">
    <source>
        <dbReference type="ARBA" id="ARBA00016961"/>
    </source>
</evidence>
<keyword evidence="3" id="KW-0963">Cytoplasm</keyword>
<protein>
    <recommendedName>
        <fullName evidence="2 11">Dihydrolipoyl dehydrogenase</fullName>
        <ecNumber evidence="11">1.8.1.4</ecNumber>
    </recommendedName>
</protein>
<comment type="catalytic activity">
    <reaction evidence="11">
        <text>N(6)-[(R)-dihydrolipoyl]-L-lysyl-[protein] + NAD(+) = N(6)-[(R)-lipoyl]-L-lysyl-[protein] + NADH + H(+)</text>
        <dbReference type="Rhea" id="RHEA:15045"/>
        <dbReference type="Rhea" id="RHEA-COMP:10474"/>
        <dbReference type="Rhea" id="RHEA-COMP:10475"/>
        <dbReference type="ChEBI" id="CHEBI:15378"/>
        <dbReference type="ChEBI" id="CHEBI:57540"/>
        <dbReference type="ChEBI" id="CHEBI:57945"/>
        <dbReference type="ChEBI" id="CHEBI:83099"/>
        <dbReference type="ChEBI" id="CHEBI:83100"/>
        <dbReference type="EC" id="1.8.1.4"/>
    </reaction>
</comment>
<keyword evidence="5" id="KW-0450">Lipoyl</keyword>
<comment type="miscellaneous">
    <text evidence="11">The active site is a redox-active disulfide bond.</text>
</comment>
<comment type="cofactor">
    <cofactor evidence="11">
        <name>FAD</name>
        <dbReference type="ChEBI" id="CHEBI:57692"/>
    </cofactor>
    <text evidence="11">Binds 1 FAD per subunit.</text>
</comment>
<name>A0A1Q8EER7_STRAI</name>
<organism evidence="13 15">
    <name type="scientific">Streptococcus acidominimus</name>
    <dbReference type="NCBI Taxonomy" id="1326"/>
    <lineage>
        <taxon>Bacteria</taxon>
        <taxon>Bacillati</taxon>
        <taxon>Bacillota</taxon>
        <taxon>Bacilli</taxon>
        <taxon>Lactobacillales</taxon>
        <taxon>Streptococcaceae</taxon>
        <taxon>Streptococcus</taxon>
    </lineage>
</organism>
<gene>
    <name evidence="13" type="ORF">BU200_02685</name>
    <name evidence="14" type="ORF">NCTC12957_00912</name>
</gene>
<dbReference type="PRINTS" id="PR00411">
    <property type="entry name" value="PNDRDTASEI"/>
</dbReference>
<reference evidence="15" key="1">
    <citation type="submission" date="2016-12" db="EMBL/GenBank/DDBJ databases">
        <authorList>
            <person name="Gulvik C.A."/>
        </authorList>
    </citation>
    <scope>NUCLEOTIDE SEQUENCE [LARGE SCALE GENOMIC DNA]</scope>
    <source>
        <strain evidence="15">ATCC 51725</strain>
    </source>
</reference>
<evidence type="ECO:0000313" key="14">
    <source>
        <dbReference type="EMBL" id="SUN06935.1"/>
    </source>
</evidence>
<dbReference type="Pfam" id="PF00364">
    <property type="entry name" value="Biotin_lipoyl"/>
    <property type="match status" value="1"/>
</dbReference>
<keyword evidence="10 11" id="KW-0676">Redox-active center</keyword>
<dbReference type="EMBL" id="UHEN01000001">
    <property type="protein sequence ID" value="SUN06935.1"/>
    <property type="molecule type" value="Genomic_DNA"/>
</dbReference>